<keyword evidence="1" id="KW-0378">Hydrolase</keyword>
<dbReference type="RefSeq" id="WP_198500148.1">
    <property type="nucleotide sequence ID" value="NZ_CP065989.1"/>
</dbReference>
<organism evidence="1 2">
    <name type="scientific">Brevibacterium casei</name>
    <dbReference type="NCBI Taxonomy" id="33889"/>
    <lineage>
        <taxon>Bacteria</taxon>
        <taxon>Bacillati</taxon>
        <taxon>Actinomycetota</taxon>
        <taxon>Actinomycetes</taxon>
        <taxon>Micrococcales</taxon>
        <taxon>Brevibacteriaceae</taxon>
        <taxon>Brevibacterium</taxon>
    </lineage>
</organism>
<reference evidence="1 2" key="1">
    <citation type="submission" date="2020-12" db="EMBL/GenBank/DDBJ databases">
        <title>FDA dAtabase for Regulatory Grade micrObial Sequences (FDA-ARGOS): Supporting development and validation of Infectious Disease Dx tests.</title>
        <authorList>
            <person name="Sproer C."/>
            <person name="Gronow S."/>
            <person name="Severitt S."/>
            <person name="Schroder I."/>
            <person name="Tallon L."/>
            <person name="Sadzewicz L."/>
            <person name="Zhao X."/>
            <person name="Boylan J."/>
            <person name="Ott S."/>
            <person name="Bowen H."/>
            <person name="Vavikolanu K."/>
            <person name="Mehta A."/>
            <person name="Aluvathingal J."/>
            <person name="Nadendla S."/>
            <person name="Lowell S."/>
            <person name="Myers T."/>
            <person name="Yan Y."/>
            <person name="Sichtig H."/>
        </authorList>
    </citation>
    <scope>NUCLEOTIDE SEQUENCE [LARGE SCALE GENOMIC DNA]</scope>
    <source>
        <strain evidence="1 2">FDAARGOS_990</strain>
    </source>
</reference>
<proteinExistence type="predicted"/>
<dbReference type="InterPro" id="IPR029062">
    <property type="entry name" value="Class_I_gatase-like"/>
</dbReference>
<accession>A0A7T4DKT8</accession>
<dbReference type="Gene3D" id="3.40.50.880">
    <property type="match status" value="1"/>
</dbReference>
<evidence type="ECO:0000313" key="1">
    <source>
        <dbReference type="EMBL" id="QQB15124.1"/>
    </source>
</evidence>
<dbReference type="PROSITE" id="PS51273">
    <property type="entry name" value="GATASE_TYPE_1"/>
    <property type="match status" value="1"/>
</dbReference>
<name>A0A7T4DKT8_9MICO</name>
<dbReference type="Pfam" id="PF07722">
    <property type="entry name" value="Peptidase_C26"/>
    <property type="match status" value="1"/>
</dbReference>
<dbReference type="AlphaFoldDB" id="A0A7T4DKT8"/>
<gene>
    <name evidence="1" type="ORF">I6H47_03990</name>
</gene>
<protein>
    <submittedName>
        <fullName evidence="1">Gamma-glutamyl-gamma-aminobutyrate hydrolase family protein</fullName>
    </submittedName>
</protein>
<dbReference type="EMBL" id="CP065989">
    <property type="protein sequence ID" value="QQB15124.1"/>
    <property type="molecule type" value="Genomic_DNA"/>
</dbReference>
<dbReference type="CDD" id="cd01745">
    <property type="entry name" value="GATase1_2"/>
    <property type="match status" value="1"/>
</dbReference>
<dbReference type="GO" id="GO:0006598">
    <property type="term" value="P:polyamine catabolic process"/>
    <property type="evidence" value="ECO:0007669"/>
    <property type="project" value="TreeGrafter"/>
</dbReference>
<dbReference type="PANTHER" id="PTHR43235">
    <property type="entry name" value="GLUTAMINE AMIDOTRANSFERASE PB2B2.05-RELATED"/>
    <property type="match status" value="1"/>
</dbReference>
<dbReference type="GO" id="GO:0005829">
    <property type="term" value="C:cytosol"/>
    <property type="evidence" value="ECO:0007669"/>
    <property type="project" value="TreeGrafter"/>
</dbReference>
<dbReference type="GO" id="GO:0033969">
    <property type="term" value="F:gamma-glutamyl-gamma-aminobutyrate hydrolase activity"/>
    <property type="evidence" value="ECO:0007669"/>
    <property type="project" value="TreeGrafter"/>
</dbReference>
<dbReference type="InterPro" id="IPR011697">
    <property type="entry name" value="Peptidase_C26"/>
</dbReference>
<dbReference type="PANTHER" id="PTHR43235:SF1">
    <property type="entry name" value="GLUTAMINE AMIDOTRANSFERASE PB2B2.05-RELATED"/>
    <property type="match status" value="1"/>
</dbReference>
<dbReference type="Proteomes" id="UP000595374">
    <property type="component" value="Chromosome"/>
</dbReference>
<dbReference type="SUPFAM" id="SSF52317">
    <property type="entry name" value="Class I glutamine amidotransferase-like"/>
    <property type="match status" value="1"/>
</dbReference>
<sequence>MASNDSDIAEGSAAAPADPPVIGISCYLQQAQWGVWDTEAALVPADYVRMVAAAGGIPVLLPPHGQSPAVLDRLDGLLVAGGADVDPAAYGAAAHERTGSQPFRDDSEFLLLAAARQRGLPVLGICRGLQVIAVAHGSTLIQHLPEVTGHTDYQPRPGVYGEVAVTTEPGTIARAVLGETATAPCYHHQAVDRLGAGLTVTARSAEGLIEAIEIDPAHRSDDGSGWLFAVQWHPEHNPDDARVVTALVDAAKDRLGAPMSMTAPA</sequence>
<evidence type="ECO:0000313" key="2">
    <source>
        <dbReference type="Proteomes" id="UP000595374"/>
    </source>
</evidence>
<dbReference type="InterPro" id="IPR044668">
    <property type="entry name" value="PuuD-like"/>
</dbReference>